<sequence length="57" mass="6534">MERSFQAAVQTQNGPDNRPVLRFMLLLFTEVYYCQYKLKIALVTSLSVPVLPLTPTM</sequence>
<dbReference type="EMBL" id="FUZZ01000006">
    <property type="protein sequence ID" value="SKD10163.1"/>
    <property type="molecule type" value="Genomic_DNA"/>
</dbReference>
<dbReference type="AlphaFoldDB" id="A0A1T5PC23"/>
<evidence type="ECO:0000313" key="1">
    <source>
        <dbReference type="EMBL" id="SKD10163.1"/>
    </source>
</evidence>
<protein>
    <submittedName>
        <fullName evidence="1">Uncharacterized protein</fullName>
    </submittedName>
</protein>
<organism evidence="1 2">
    <name type="scientific">Chitinophaga ginsengisegetis</name>
    <dbReference type="NCBI Taxonomy" id="393003"/>
    <lineage>
        <taxon>Bacteria</taxon>
        <taxon>Pseudomonadati</taxon>
        <taxon>Bacteroidota</taxon>
        <taxon>Chitinophagia</taxon>
        <taxon>Chitinophagales</taxon>
        <taxon>Chitinophagaceae</taxon>
        <taxon>Chitinophaga</taxon>
    </lineage>
</organism>
<dbReference type="Proteomes" id="UP000190166">
    <property type="component" value="Unassembled WGS sequence"/>
</dbReference>
<reference evidence="1 2" key="1">
    <citation type="submission" date="2017-02" db="EMBL/GenBank/DDBJ databases">
        <authorList>
            <person name="Peterson S.W."/>
        </authorList>
    </citation>
    <scope>NUCLEOTIDE SEQUENCE [LARGE SCALE GENOMIC DNA]</scope>
    <source>
        <strain evidence="1 2">DSM 18108</strain>
    </source>
</reference>
<gene>
    <name evidence="1" type="ORF">SAMN05660461_6067</name>
</gene>
<name>A0A1T5PC23_9BACT</name>
<keyword evidence="2" id="KW-1185">Reference proteome</keyword>
<accession>A0A1T5PC23</accession>
<proteinExistence type="predicted"/>
<evidence type="ECO:0000313" key="2">
    <source>
        <dbReference type="Proteomes" id="UP000190166"/>
    </source>
</evidence>